<keyword evidence="2" id="KW-1185">Reference proteome</keyword>
<proteinExistence type="predicted"/>
<dbReference type="GeneID" id="94444886"/>
<dbReference type="AlphaFoldDB" id="A0A0F0L1Z3"/>
<organism evidence="1 2">
    <name type="scientific">Microbacterium foliorum</name>
    <dbReference type="NCBI Taxonomy" id="104336"/>
    <lineage>
        <taxon>Bacteria</taxon>
        <taxon>Bacillati</taxon>
        <taxon>Actinomycetota</taxon>
        <taxon>Actinomycetes</taxon>
        <taxon>Micrococcales</taxon>
        <taxon>Microbacteriaceae</taxon>
        <taxon>Microbacterium</taxon>
    </lineage>
</organism>
<dbReference type="PATRIC" id="fig|104336.4.peg.282"/>
<sequence>MSDEHPTIDDAELGTLARATTELADGTVLEHDWYAGGTVVDGLPLDLMIEGTTVDEARALLPHVHETIAALGVLRRLASDAVVVAFSTGTPEQHELDDAASDLALETLEASADGTIVLHLIDTCGEHFPEGYWPAVHLGADGQITQVTVES</sequence>
<evidence type="ECO:0008006" key="3">
    <source>
        <dbReference type="Google" id="ProtNLM"/>
    </source>
</evidence>
<evidence type="ECO:0000313" key="2">
    <source>
        <dbReference type="Proteomes" id="UP000033572"/>
    </source>
</evidence>
<dbReference type="Proteomes" id="UP000033572">
    <property type="component" value="Unassembled WGS sequence"/>
</dbReference>
<dbReference type="RefSeq" id="WP_045252723.1">
    <property type="nucleotide sequence ID" value="NZ_CP031425.1"/>
</dbReference>
<name>A0A0F0L1Z3_9MICO</name>
<dbReference type="EMBL" id="JYIU01000022">
    <property type="protein sequence ID" value="KJL26395.1"/>
    <property type="molecule type" value="Genomic_DNA"/>
</dbReference>
<comment type="caution">
    <text evidence="1">The sequence shown here is derived from an EMBL/GenBank/DDBJ whole genome shotgun (WGS) entry which is preliminary data.</text>
</comment>
<gene>
    <name evidence="1" type="ORF">RN50_00274</name>
</gene>
<reference evidence="1 2" key="1">
    <citation type="submission" date="2015-02" db="EMBL/GenBank/DDBJ databases">
        <title>Draft genome sequences of ten Microbacterium spp. with emphasis on heavy metal contaminated environments.</title>
        <authorList>
            <person name="Corretto E."/>
        </authorList>
    </citation>
    <scope>NUCLEOTIDE SEQUENCE [LARGE SCALE GENOMIC DNA]</scope>
    <source>
        <strain evidence="1 2">DSM 12966</strain>
    </source>
</reference>
<dbReference type="KEGG" id="mfol:DXT68_10815"/>
<protein>
    <recommendedName>
        <fullName evidence="3">DUF2262 domain-containing protein</fullName>
    </recommendedName>
</protein>
<evidence type="ECO:0000313" key="1">
    <source>
        <dbReference type="EMBL" id="KJL26395.1"/>
    </source>
</evidence>
<accession>A0A0F0L1Z3</accession>